<organism evidence="1 2">
    <name type="scientific">Zhenpiania hominis</name>
    <dbReference type="NCBI Taxonomy" id="2763644"/>
    <lineage>
        <taxon>Bacteria</taxon>
        <taxon>Bacillati</taxon>
        <taxon>Bacillota</taxon>
        <taxon>Clostridia</taxon>
        <taxon>Peptostreptococcales</taxon>
        <taxon>Anaerovoracaceae</taxon>
        <taxon>Zhenpiania</taxon>
    </lineage>
</organism>
<evidence type="ECO:0000313" key="2">
    <source>
        <dbReference type="Proteomes" id="UP000602647"/>
    </source>
</evidence>
<comment type="caution">
    <text evidence="1">The sequence shown here is derived from an EMBL/GenBank/DDBJ whole genome shotgun (WGS) entry which is preliminary data.</text>
</comment>
<dbReference type="RefSeq" id="WP_187304412.1">
    <property type="nucleotide sequence ID" value="NZ_JACRYT010000033.1"/>
</dbReference>
<dbReference type="SUPFAM" id="SSF69279">
    <property type="entry name" value="Phage tail proteins"/>
    <property type="match status" value="1"/>
</dbReference>
<evidence type="ECO:0000313" key="1">
    <source>
        <dbReference type="EMBL" id="MBC6681316.1"/>
    </source>
</evidence>
<dbReference type="InterPro" id="IPR038628">
    <property type="entry name" value="XkdM-like_sf"/>
</dbReference>
<protein>
    <submittedName>
        <fullName evidence="1">Phage tail tube protein</fullName>
    </submittedName>
</protein>
<proteinExistence type="predicted"/>
<accession>A0A923NLG2</accession>
<name>A0A923NLG2_9FIRM</name>
<dbReference type="EMBL" id="JACRYT010000033">
    <property type="protein sequence ID" value="MBC6681316.1"/>
    <property type="molecule type" value="Genomic_DNA"/>
</dbReference>
<dbReference type="InterPro" id="IPR018989">
    <property type="entry name" value="DUF2001"/>
</dbReference>
<sequence length="143" mass="15692">MDSYKAENVISGSYGEVWVDNTYMAEASGLEAKMSLDTTEVIMSRTLKKGYKVTGMSGEGTLTLHKVSSHFLNLIADNIKAGKATRATIITKLDDPEALGAERIQLNDCVFTELTLADWEAGSLVEESIPFNFTDFDILESIE</sequence>
<dbReference type="Proteomes" id="UP000602647">
    <property type="component" value="Unassembled WGS sequence"/>
</dbReference>
<dbReference type="AlphaFoldDB" id="A0A923NLG2"/>
<gene>
    <name evidence="1" type="ORF">H9L42_16015</name>
</gene>
<dbReference type="Gene3D" id="2.30.110.40">
    <property type="entry name" value="Phage tail tube protein"/>
    <property type="match status" value="1"/>
</dbReference>
<dbReference type="Pfam" id="PF09393">
    <property type="entry name" value="DUF2001"/>
    <property type="match status" value="1"/>
</dbReference>
<reference evidence="1" key="1">
    <citation type="submission" date="2020-08" db="EMBL/GenBank/DDBJ databases">
        <title>Genome public.</title>
        <authorList>
            <person name="Liu C."/>
            <person name="Sun Q."/>
        </authorList>
    </citation>
    <scope>NUCLEOTIDE SEQUENCE</scope>
    <source>
        <strain evidence="1">BX12</strain>
    </source>
</reference>
<keyword evidence="2" id="KW-1185">Reference proteome</keyword>